<evidence type="ECO:0000256" key="4">
    <source>
        <dbReference type="PROSITE-ProRule" id="PRU00091"/>
    </source>
</evidence>
<evidence type="ECO:0008006" key="10">
    <source>
        <dbReference type="Google" id="ProtNLM"/>
    </source>
</evidence>
<dbReference type="InterPro" id="IPR023393">
    <property type="entry name" value="START-like_dom_sf"/>
</dbReference>
<accession>T0QIB3</accession>
<dbReference type="InParanoid" id="T0QIB3"/>
<feature type="compositionally biased region" description="Basic residues" evidence="5">
    <location>
        <begin position="361"/>
        <end position="371"/>
    </location>
</feature>
<evidence type="ECO:0000256" key="1">
    <source>
        <dbReference type="ARBA" id="ARBA00022723"/>
    </source>
</evidence>
<dbReference type="InterPro" id="IPR013083">
    <property type="entry name" value="Znf_RING/FYVE/PHD"/>
</dbReference>
<dbReference type="Pfam" id="PF01363">
    <property type="entry name" value="FYVE"/>
    <property type="match status" value="1"/>
</dbReference>
<dbReference type="InterPro" id="IPR002913">
    <property type="entry name" value="START_lipid-bd_dom"/>
</dbReference>
<keyword evidence="2 4" id="KW-0863">Zinc-finger</keyword>
<evidence type="ECO:0000256" key="2">
    <source>
        <dbReference type="ARBA" id="ARBA00022771"/>
    </source>
</evidence>
<dbReference type="InterPro" id="IPR011011">
    <property type="entry name" value="Znf_FYVE_PHD"/>
</dbReference>
<dbReference type="Proteomes" id="UP000030762">
    <property type="component" value="Unassembled WGS sequence"/>
</dbReference>
<feature type="region of interest" description="Disordered" evidence="5">
    <location>
        <begin position="571"/>
        <end position="647"/>
    </location>
</feature>
<evidence type="ECO:0000313" key="9">
    <source>
        <dbReference type="Proteomes" id="UP000030762"/>
    </source>
</evidence>
<dbReference type="AlphaFoldDB" id="T0QIB3"/>
<dbReference type="InterPro" id="IPR017455">
    <property type="entry name" value="Znf_FYVE-rel"/>
</dbReference>
<feature type="region of interest" description="Disordered" evidence="5">
    <location>
        <begin position="338"/>
        <end position="405"/>
    </location>
</feature>
<dbReference type="GO" id="GO:0008289">
    <property type="term" value="F:lipid binding"/>
    <property type="evidence" value="ECO:0007669"/>
    <property type="project" value="InterPro"/>
</dbReference>
<dbReference type="InterPro" id="IPR052727">
    <property type="entry name" value="Rab4/Rab5_effector"/>
</dbReference>
<feature type="compositionally biased region" description="Pro residues" evidence="5">
    <location>
        <begin position="587"/>
        <end position="601"/>
    </location>
</feature>
<dbReference type="SMART" id="SM00064">
    <property type="entry name" value="FYVE"/>
    <property type="match status" value="1"/>
</dbReference>
<dbReference type="Pfam" id="PF01852">
    <property type="entry name" value="START"/>
    <property type="match status" value="1"/>
</dbReference>
<gene>
    <name evidence="8" type="ORF">SDRG_04776</name>
</gene>
<dbReference type="SUPFAM" id="SSF57903">
    <property type="entry name" value="FYVE/PHD zinc finger"/>
    <property type="match status" value="1"/>
</dbReference>
<protein>
    <recommendedName>
        <fullName evidence="10">FYVE-type domain-containing protein</fullName>
    </recommendedName>
</protein>
<keyword evidence="9" id="KW-1185">Reference proteome</keyword>
<reference evidence="8 9" key="1">
    <citation type="submission" date="2012-04" db="EMBL/GenBank/DDBJ databases">
        <title>The Genome Sequence of Saprolegnia declina VS20.</title>
        <authorList>
            <consortium name="The Broad Institute Genome Sequencing Platform"/>
            <person name="Russ C."/>
            <person name="Nusbaum C."/>
            <person name="Tyler B."/>
            <person name="van West P."/>
            <person name="Dieguez-Uribeondo J."/>
            <person name="de Bruijn I."/>
            <person name="Tripathy S."/>
            <person name="Jiang R."/>
            <person name="Young S.K."/>
            <person name="Zeng Q."/>
            <person name="Gargeya S."/>
            <person name="Fitzgerald M."/>
            <person name="Haas B."/>
            <person name="Abouelleil A."/>
            <person name="Alvarado L."/>
            <person name="Arachchi H.M."/>
            <person name="Berlin A."/>
            <person name="Chapman S.B."/>
            <person name="Goldberg J."/>
            <person name="Griggs A."/>
            <person name="Gujja S."/>
            <person name="Hansen M."/>
            <person name="Howarth C."/>
            <person name="Imamovic A."/>
            <person name="Larimer J."/>
            <person name="McCowen C."/>
            <person name="Montmayeur A."/>
            <person name="Murphy C."/>
            <person name="Neiman D."/>
            <person name="Pearson M."/>
            <person name="Priest M."/>
            <person name="Roberts A."/>
            <person name="Saif S."/>
            <person name="Shea T."/>
            <person name="Sisk P."/>
            <person name="Sykes S."/>
            <person name="Wortman J."/>
            <person name="Nusbaum C."/>
            <person name="Birren B."/>
        </authorList>
    </citation>
    <scope>NUCLEOTIDE SEQUENCE [LARGE SCALE GENOMIC DNA]</scope>
    <source>
        <strain evidence="8 9">VS20</strain>
    </source>
</reference>
<dbReference type="STRING" id="1156394.T0QIB3"/>
<dbReference type="PANTHER" id="PTHR13510">
    <property type="entry name" value="FYVE-FINGER-CONTAINING RAB5 EFFECTOR PROTEIN RABENOSYN-5-RELATED"/>
    <property type="match status" value="1"/>
</dbReference>
<evidence type="ECO:0000259" key="6">
    <source>
        <dbReference type="PROSITE" id="PS50178"/>
    </source>
</evidence>
<feature type="compositionally biased region" description="Polar residues" evidence="5">
    <location>
        <begin position="575"/>
        <end position="584"/>
    </location>
</feature>
<dbReference type="CDD" id="cd00065">
    <property type="entry name" value="FYVE_like_SF"/>
    <property type="match status" value="1"/>
</dbReference>
<dbReference type="OMA" id="NCHWCAR"/>
<dbReference type="PROSITE" id="PS50178">
    <property type="entry name" value="ZF_FYVE"/>
    <property type="match status" value="1"/>
</dbReference>
<evidence type="ECO:0000313" key="8">
    <source>
        <dbReference type="EMBL" id="EQC37749.1"/>
    </source>
</evidence>
<dbReference type="InterPro" id="IPR000306">
    <property type="entry name" value="Znf_FYVE"/>
</dbReference>
<feature type="compositionally biased region" description="Low complexity" evidence="5">
    <location>
        <begin position="372"/>
        <end position="382"/>
    </location>
</feature>
<organism evidence="8 9">
    <name type="scientific">Saprolegnia diclina (strain VS20)</name>
    <dbReference type="NCBI Taxonomy" id="1156394"/>
    <lineage>
        <taxon>Eukaryota</taxon>
        <taxon>Sar</taxon>
        <taxon>Stramenopiles</taxon>
        <taxon>Oomycota</taxon>
        <taxon>Saprolegniomycetes</taxon>
        <taxon>Saprolegniales</taxon>
        <taxon>Saprolegniaceae</taxon>
        <taxon>Saprolegnia</taxon>
    </lineage>
</organism>
<evidence type="ECO:0000256" key="5">
    <source>
        <dbReference type="SAM" id="MobiDB-lite"/>
    </source>
</evidence>
<dbReference type="EMBL" id="JH767143">
    <property type="protein sequence ID" value="EQC37749.1"/>
    <property type="molecule type" value="Genomic_DNA"/>
</dbReference>
<dbReference type="Gene3D" id="3.30.40.10">
    <property type="entry name" value="Zinc/RING finger domain, C3HC4 (zinc finger)"/>
    <property type="match status" value="1"/>
</dbReference>
<dbReference type="PROSITE" id="PS50848">
    <property type="entry name" value="START"/>
    <property type="match status" value="1"/>
</dbReference>
<sequence>MRGSSASGAALPKEFFNRPDLTRQETEFLVNLAKEMCMEVIFYAQENGGTVKWRLMETKAGVQIFQGEEFGGNDDLTYVCGVNTIKASLAEVADIFNIASEEKLAEYSRVFEPDLIDMLSIYDLATQTPDNPMHYIGVRWAAVESTSPLVRNRDFCYLECQDEFVDTRTGKQGWVRCMHSINIPSCVSLEKTLGYVRGSYYRSGFVFVETDKPGFLDVTHILQVNFKGRVPPWIKRQTLRQRVQSISRIDKHFQMKKLSAGRILGDIDLPSKKHVSNCHWCARKFDLLFTRKFRCRKCGQVVCKHCSSHWDLFLPYSGEKRVRICTMCSNLCRNESDAGDDRLSNDQFTPDPAYAPPGRATSHHQSHHQSQHRQSSVASSFSMAGDEIHGRSRPSSTSSLPHVTTGYAKSTLSHSVSSQPPSQSLVPVGTLHQVPRYQPATDTQSSYHYDKAPSAYGDLQSDYESMYETNPFERLAQNNHHAPANVAAYSSFQQRNVSSASSVDFEMPELQNRMRARRQDDNQSEFMESVRSIRLGSGWDVDNRTDLFTADNFGESDVSFDTLDRAWSTHFKKQGSGSSVASTNYAYPPPQGYAPEPPSYSQPPSFEAPPAYYGRPPSNNSSTGLDHAMARLHVQDHSYEPSPYQYR</sequence>
<keyword evidence="1" id="KW-0479">Metal-binding</keyword>
<dbReference type="VEuPathDB" id="FungiDB:SDRG_04776"/>
<dbReference type="eggNOG" id="ENOG502QPNE">
    <property type="taxonomic scope" value="Eukaryota"/>
</dbReference>
<dbReference type="RefSeq" id="XP_008608682.1">
    <property type="nucleotide sequence ID" value="XM_008610460.1"/>
</dbReference>
<evidence type="ECO:0000259" key="7">
    <source>
        <dbReference type="PROSITE" id="PS50848"/>
    </source>
</evidence>
<dbReference type="GeneID" id="19945503"/>
<proteinExistence type="predicted"/>
<dbReference type="Gene3D" id="3.30.530.20">
    <property type="match status" value="1"/>
</dbReference>
<feature type="domain" description="FYVE-type" evidence="6">
    <location>
        <begin position="272"/>
        <end position="328"/>
    </location>
</feature>
<evidence type="ECO:0000256" key="3">
    <source>
        <dbReference type="ARBA" id="ARBA00022833"/>
    </source>
</evidence>
<dbReference type="GO" id="GO:0008270">
    <property type="term" value="F:zinc ion binding"/>
    <property type="evidence" value="ECO:0007669"/>
    <property type="project" value="UniProtKB-KW"/>
</dbReference>
<name>T0QIB3_SAPDV</name>
<dbReference type="OrthoDB" id="5403181at2759"/>
<dbReference type="PANTHER" id="PTHR13510:SF44">
    <property type="entry name" value="RABENOSYN-5"/>
    <property type="match status" value="1"/>
</dbReference>
<feature type="compositionally biased region" description="Polar residues" evidence="5">
    <location>
        <begin position="393"/>
        <end position="402"/>
    </location>
</feature>
<dbReference type="SUPFAM" id="SSF55961">
    <property type="entry name" value="Bet v1-like"/>
    <property type="match status" value="1"/>
</dbReference>
<feature type="domain" description="START" evidence="7">
    <location>
        <begin position="53"/>
        <end position="234"/>
    </location>
</feature>
<keyword evidence="3" id="KW-0862">Zinc</keyword>